<accession>A0A371RLB0</accession>
<comment type="similarity">
    <text evidence="1">Belongs to the short-chain dehydrogenases/reductases (SDR) family.</text>
</comment>
<dbReference type="PRINTS" id="PR00081">
    <property type="entry name" value="GDHRDH"/>
</dbReference>
<dbReference type="RefSeq" id="WP_116392883.1">
    <property type="nucleotide sequence ID" value="NZ_QUQO01000001.1"/>
</dbReference>
<dbReference type="InterPro" id="IPR020904">
    <property type="entry name" value="Sc_DH/Rdtase_CS"/>
</dbReference>
<evidence type="ECO:0000313" key="4">
    <source>
        <dbReference type="Proteomes" id="UP000264589"/>
    </source>
</evidence>
<proteinExistence type="inferred from homology"/>
<dbReference type="EMBL" id="QUQO01000001">
    <property type="protein sequence ID" value="RFB06249.1"/>
    <property type="molecule type" value="Genomic_DNA"/>
</dbReference>
<dbReference type="InterPro" id="IPR002347">
    <property type="entry name" value="SDR_fam"/>
</dbReference>
<dbReference type="Pfam" id="PF13561">
    <property type="entry name" value="adh_short_C2"/>
    <property type="match status" value="1"/>
</dbReference>
<dbReference type="PROSITE" id="PS00061">
    <property type="entry name" value="ADH_SHORT"/>
    <property type="match status" value="1"/>
</dbReference>
<keyword evidence="4" id="KW-1185">Reference proteome</keyword>
<name>A0A371RLB0_9PROT</name>
<evidence type="ECO:0000256" key="1">
    <source>
        <dbReference type="ARBA" id="ARBA00006484"/>
    </source>
</evidence>
<dbReference type="FunFam" id="3.40.50.720:FF:000084">
    <property type="entry name" value="Short-chain dehydrogenase reductase"/>
    <property type="match status" value="1"/>
</dbReference>
<dbReference type="PANTHER" id="PTHR42760">
    <property type="entry name" value="SHORT-CHAIN DEHYDROGENASES/REDUCTASES FAMILY MEMBER"/>
    <property type="match status" value="1"/>
</dbReference>
<dbReference type="PRINTS" id="PR00080">
    <property type="entry name" value="SDRFAMILY"/>
</dbReference>
<dbReference type="Gene3D" id="3.40.50.720">
    <property type="entry name" value="NAD(P)-binding Rossmann-like Domain"/>
    <property type="match status" value="1"/>
</dbReference>
<reference evidence="3 4" key="1">
    <citation type="submission" date="2018-08" db="EMBL/GenBank/DDBJ databases">
        <title>Parvularcula sp. SM1705, isolated from surface water of the South Sea China.</title>
        <authorList>
            <person name="Sun L."/>
        </authorList>
    </citation>
    <scope>NUCLEOTIDE SEQUENCE [LARGE SCALE GENOMIC DNA]</scope>
    <source>
        <strain evidence="3 4">SM1705</strain>
    </source>
</reference>
<organism evidence="3 4">
    <name type="scientific">Parvularcula marina</name>
    <dbReference type="NCBI Taxonomy" id="2292771"/>
    <lineage>
        <taxon>Bacteria</taxon>
        <taxon>Pseudomonadati</taxon>
        <taxon>Pseudomonadota</taxon>
        <taxon>Alphaproteobacteria</taxon>
        <taxon>Parvularculales</taxon>
        <taxon>Parvularculaceae</taxon>
        <taxon>Parvularcula</taxon>
    </lineage>
</organism>
<dbReference type="SUPFAM" id="SSF51735">
    <property type="entry name" value="NAD(P)-binding Rossmann-fold domains"/>
    <property type="match status" value="1"/>
</dbReference>
<sequence>MSEIKRVALVTGCGKRDGIGAAVARSLSSAGMNVVVTDIASTGVSDLHQPKRADDPDWRGVDSLVEELAGASGEASAVTGDVSDPAGVSSMVGHALDSFGRLDVLVNNAGAPFSMGHGDIEAIDPDEWDKVMAINLRGPFLMCRAAAPHMREKGFGRIVNVSSVAGRVGSKANAAYAASKAGVLALTQSLALDLGGQGITANSVLPGFILTSRSLSGMSKKLGQDDIDDETIARSTPQIPAGRAGTPEDVAGAVAFLASDAASYINGQSVIVDGGNVRL</sequence>
<comment type="caution">
    <text evidence="3">The sequence shown here is derived from an EMBL/GenBank/DDBJ whole genome shotgun (WGS) entry which is preliminary data.</text>
</comment>
<dbReference type="PANTHER" id="PTHR42760:SF133">
    <property type="entry name" value="3-OXOACYL-[ACYL-CARRIER-PROTEIN] REDUCTASE"/>
    <property type="match status" value="1"/>
</dbReference>
<protein>
    <submittedName>
        <fullName evidence="3">SDR family oxidoreductase</fullName>
    </submittedName>
</protein>
<gene>
    <name evidence="3" type="ORF">DX908_13820</name>
</gene>
<dbReference type="Proteomes" id="UP000264589">
    <property type="component" value="Unassembled WGS sequence"/>
</dbReference>
<evidence type="ECO:0000313" key="3">
    <source>
        <dbReference type="EMBL" id="RFB06249.1"/>
    </source>
</evidence>
<dbReference type="OrthoDB" id="9789398at2"/>
<evidence type="ECO:0000256" key="2">
    <source>
        <dbReference type="ARBA" id="ARBA00023002"/>
    </source>
</evidence>
<dbReference type="InterPro" id="IPR036291">
    <property type="entry name" value="NAD(P)-bd_dom_sf"/>
</dbReference>
<dbReference type="InParanoid" id="A0A371RLB0"/>
<keyword evidence="2" id="KW-0560">Oxidoreductase</keyword>
<dbReference type="AlphaFoldDB" id="A0A371RLB0"/>
<dbReference type="GO" id="GO:0016616">
    <property type="term" value="F:oxidoreductase activity, acting on the CH-OH group of donors, NAD or NADP as acceptor"/>
    <property type="evidence" value="ECO:0007669"/>
    <property type="project" value="TreeGrafter"/>
</dbReference>